<evidence type="ECO:0000313" key="3">
    <source>
        <dbReference type="EMBL" id="ALG75389.1"/>
    </source>
</evidence>
<dbReference type="AlphaFoldDB" id="A0AAC8W5J5"/>
<organism evidence="3 4">
    <name type="scientific">Azospirillum thiophilum</name>
    <dbReference type="NCBI Taxonomy" id="528244"/>
    <lineage>
        <taxon>Bacteria</taxon>
        <taxon>Pseudomonadati</taxon>
        <taxon>Pseudomonadota</taxon>
        <taxon>Alphaproteobacteria</taxon>
        <taxon>Rhodospirillales</taxon>
        <taxon>Azospirillaceae</taxon>
        <taxon>Azospirillum</taxon>
    </lineage>
</organism>
<evidence type="ECO:0000256" key="1">
    <source>
        <dbReference type="SAM" id="MobiDB-lite"/>
    </source>
</evidence>
<gene>
    <name evidence="3" type="ORF">AL072_31435</name>
</gene>
<evidence type="ECO:0000313" key="4">
    <source>
        <dbReference type="Proteomes" id="UP000069935"/>
    </source>
</evidence>
<feature type="compositionally biased region" description="Pro residues" evidence="1">
    <location>
        <begin position="166"/>
        <end position="184"/>
    </location>
</feature>
<reference evidence="3 4" key="2">
    <citation type="journal article" date="2016" name="Genome Announc.">
        <title>Complete Genome Sequence of a Strain of Azospirillum thiophilum Isolated from a Sulfide Spring.</title>
        <authorList>
            <person name="Fomenkov A."/>
            <person name="Vincze T."/>
            <person name="Grabovich M."/>
            <person name="Anton B.P."/>
            <person name="Dubinina G."/>
            <person name="Orlova M."/>
            <person name="Belousova E."/>
            <person name="Roberts R.J."/>
        </authorList>
    </citation>
    <scope>NUCLEOTIDE SEQUENCE [LARGE SCALE GENOMIC DNA]</scope>
    <source>
        <strain evidence="3 4">BV-S</strain>
    </source>
</reference>
<feature type="region of interest" description="Disordered" evidence="1">
    <location>
        <begin position="163"/>
        <end position="184"/>
    </location>
</feature>
<dbReference type="KEGG" id="ati:AL072_31435"/>
<feature type="compositionally biased region" description="Basic and acidic residues" evidence="1">
    <location>
        <begin position="269"/>
        <end position="290"/>
    </location>
</feature>
<reference evidence="4" key="1">
    <citation type="submission" date="2015-08" db="EMBL/GenBank/DDBJ databases">
        <title>Complete Genome Sequence of Azospirillum thiophilum BV-S.</title>
        <authorList>
            <person name="Fomenkov A."/>
            <person name="Vincze T."/>
            <person name="Grabovich M."/>
            <person name="Dubinina G."/>
            <person name="Orlova M."/>
            <person name="Belousova E."/>
            <person name="Roberts R.J."/>
        </authorList>
    </citation>
    <scope>NUCLEOTIDE SEQUENCE [LARGE SCALE GENOMIC DNA]</scope>
    <source>
        <strain evidence="4">BV-S</strain>
    </source>
</reference>
<feature type="compositionally biased region" description="Pro residues" evidence="1">
    <location>
        <begin position="241"/>
        <end position="252"/>
    </location>
</feature>
<name>A0AAC8W5J5_9PROT</name>
<feature type="signal peptide" evidence="2">
    <location>
        <begin position="1"/>
        <end position="34"/>
    </location>
</feature>
<proteinExistence type="predicted"/>
<accession>A0AAC8W5J5</accession>
<keyword evidence="4" id="KW-1185">Reference proteome</keyword>
<dbReference type="EMBL" id="CP012406">
    <property type="protein sequence ID" value="ALG75389.1"/>
    <property type="molecule type" value="Genomic_DNA"/>
</dbReference>
<sequence>MKRRQDKGARVKGMSDTTLAVTSTLVLAVLMAPAAGGAAAQTAVRAQLGDHGDYSRLVLSLPRGEEPAVSVDGCVLRVDVATPARWPLASLSDTYSRRLSDFVAVDDGRSLTAAIPCGARITSFVERRKLIVDVGGLPIPARKPGSPPQAPVQEMVPEAVVATATPPDPAPRPAPQPPSTPVRPPILNEVAAALNPIGTANAAPADLPLPPREREGAQAQLGKGEGECKEPCGSGFLDHPSPSPLRGAPPSPGTGEGIVPPPVVASLESEVRSSVEETLRQLERLPDRSPKPAPQAAEPPKPVPPPIPAMDVAGWAGEDFNRTREALQRALDGAQGRARVEAQIALVRFLLARAMDEEGRAALEAAASRSPAPDQRYSLRILGDAFRALDREDEPDDNLFVQLPPGAMPDHHVWRSVALAPTRWAAAKDGLPIALRRLLDYPADLRSRLLTTLAAAADAAGDAAALNLIVLEMITVDSTGMTDGRLDYFRGRLAELKAAPDAVPEAALARYDAAAAHRHGPFARRAEVRAIELRRGLGLLDEDGAIAALEALRFAWRGDEIETEALAALGGAYARSGRTDAALDIFGLLGRRFGATARGRDALSAGRGLLAAVLDRLERSPPGGLYALALQARHGRLVALADSRDGALRGRLATLLLRDGYGLEAARILHALAETADGPRRAELGAVLARALIDGGREAEALDVLARTGGAGLDPALAERRALLRADALLGDGDMVRALDALRGLGGPEAARLRAHGLFAAGEWPAARNAFAELALTGTDPTAEDVALHGLSAYLAGDPEALRDPDGTQRGRLAGTRWAGLLDALAPPPADGPLRAEQVERDLAAAGALDRLAKAWRAKP</sequence>
<evidence type="ECO:0008006" key="5">
    <source>
        <dbReference type="Google" id="ProtNLM"/>
    </source>
</evidence>
<keyword evidence="2" id="KW-0732">Signal</keyword>
<evidence type="ECO:0000256" key="2">
    <source>
        <dbReference type="SAM" id="SignalP"/>
    </source>
</evidence>
<feature type="compositionally biased region" description="Pro residues" evidence="1">
    <location>
        <begin position="291"/>
        <end position="307"/>
    </location>
</feature>
<protein>
    <recommendedName>
        <fullName evidence="5">Tetratricopeptide repeat protein</fullName>
    </recommendedName>
</protein>
<feature type="chain" id="PRO_5041922139" description="Tetratricopeptide repeat protein" evidence="2">
    <location>
        <begin position="35"/>
        <end position="860"/>
    </location>
</feature>
<dbReference type="Proteomes" id="UP000069935">
    <property type="component" value="Chromosome 6"/>
</dbReference>
<feature type="region of interest" description="Disordered" evidence="1">
    <location>
        <begin position="201"/>
        <end position="307"/>
    </location>
</feature>